<reference evidence="2" key="1">
    <citation type="journal article" date="2014" name="Int. J. Syst. Evol. Microbiol.">
        <title>Complete genome sequence of Corynebacterium casei LMG S-19264T (=DSM 44701T), isolated from a smear-ripened cheese.</title>
        <authorList>
            <consortium name="US DOE Joint Genome Institute (JGI-PGF)"/>
            <person name="Walter F."/>
            <person name="Albersmeier A."/>
            <person name="Kalinowski J."/>
            <person name="Ruckert C."/>
        </authorList>
    </citation>
    <scope>NUCLEOTIDE SEQUENCE</scope>
    <source>
        <strain evidence="2">CGMCC 4.7430</strain>
    </source>
</reference>
<reference evidence="2" key="2">
    <citation type="submission" date="2020-09" db="EMBL/GenBank/DDBJ databases">
        <authorList>
            <person name="Sun Q."/>
            <person name="Zhou Y."/>
        </authorList>
    </citation>
    <scope>NUCLEOTIDE SEQUENCE</scope>
    <source>
        <strain evidence="2">CGMCC 4.7430</strain>
    </source>
</reference>
<accession>A0A918E6Z5</accession>
<proteinExistence type="predicted"/>
<dbReference type="Gene3D" id="3.10.450.50">
    <property type="match status" value="1"/>
</dbReference>
<dbReference type="RefSeq" id="WP_189140715.1">
    <property type="nucleotide sequence ID" value="NZ_BMNK01000007.1"/>
</dbReference>
<gene>
    <name evidence="2" type="ORF">GCM10012278_45920</name>
</gene>
<dbReference type="InterPro" id="IPR037401">
    <property type="entry name" value="SnoaL-like"/>
</dbReference>
<comment type="caution">
    <text evidence="2">The sequence shown here is derived from an EMBL/GenBank/DDBJ whole genome shotgun (WGS) entry which is preliminary data.</text>
</comment>
<dbReference type="Proteomes" id="UP000660745">
    <property type="component" value="Unassembled WGS sequence"/>
</dbReference>
<organism evidence="2 3">
    <name type="scientific">Nonomuraea glycinis</name>
    <dbReference type="NCBI Taxonomy" id="2047744"/>
    <lineage>
        <taxon>Bacteria</taxon>
        <taxon>Bacillati</taxon>
        <taxon>Actinomycetota</taxon>
        <taxon>Actinomycetes</taxon>
        <taxon>Streptosporangiales</taxon>
        <taxon>Streptosporangiaceae</taxon>
        <taxon>Nonomuraea</taxon>
    </lineage>
</organism>
<sequence length="134" mass="14189">MTLTVEDRTAIIELISLHGHLVDAGELDRLDELFTAGIRYDVTDLGGGIIQGLAALREAALALGEANPVGHHVTNIVLTQQADGTVHGLSKGIGVQADGTCASVTYEDVIVRGDGGWRITQRKVVRRRAPLGGR</sequence>
<name>A0A918E6Z5_9ACTN</name>
<feature type="domain" description="SnoaL-like" evidence="1">
    <location>
        <begin position="4"/>
        <end position="123"/>
    </location>
</feature>
<dbReference type="SUPFAM" id="SSF54427">
    <property type="entry name" value="NTF2-like"/>
    <property type="match status" value="1"/>
</dbReference>
<dbReference type="AlphaFoldDB" id="A0A918E6Z5"/>
<dbReference type="Pfam" id="PF13577">
    <property type="entry name" value="SnoaL_4"/>
    <property type="match status" value="1"/>
</dbReference>
<evidence type="ECO:0000313" key="2">
    <source>
        <dbReference type="EMBL" id="GGP09596.1"/>
    </source>
</evidence>
<evidence type="ECO:0000313" key="3">
    <source>
        <dbReference type="Proteomes" id="UP000660745"/>
    </source>
</evidence>
<keyword evidence="3" id="KW-1185">Reference proteome</keyword>
<dbReference type="InterPro" id="IPR032710">
    <property type="entry name" value="NTF2-like_dom_sf"/>
</dbReference>
<evidence type="ECO:0000259" key="1">
    <source>
        <dbReference type="Pfam" id="PF13577"/>
    </source>
</evidence>
<dbReference type="EMBL" id="BMNK01000007">
    <property type="protein sequence ID" value="GGP09596.1"/>
    <property type="molecule type" value="Genomic_DNA"/>
</dbReference>
<protein>
    <recommendedName>
        <fullName evidence="1">SnoaL-like domain-containing protein</fullName>
    </recommendedName>
</protein>